<dbReference type="AlphaFoldDB" id="A0AAD8J903"/>
<dbReference type="Proteomes" id="UP001237642">
    <property type="component" value="Unassembled WGS sequence"/>
</dbReference>
<dbReference type="PANTHER" id="PTHR31789:SF1">
    <property type="entry name" value="OS05G0482600 PROTEIN"/>
    <property type="match status" value="1"/>
</dbReference>
<keyword evidence="2" id="KW-1185">Reference proteome</keyword>
<dbReference type="PANTHER" id="PTHR31789">
    <property type="entry name" value="OS05G0482600 PROTEIN"/>
    <property type="match status" value="1"/>
</dbReference>
<dbReference type="InterPro" id="IPR057221">
    <property type="entry name" value="DUF7899"/>
</dbReference>
<sequence length="505" mass="57429">MEARGIAAASPRARNQLRLVANKQSVGINEGLLNSVKMLQMREMGSKPHRCFSLISDGREKFRNIFLQEEYDTQYPTRLSATMVPFLERQTKVIEIVSAHGVVFALLESGICAAFSRDKNQRICFLNLSRDEVIRTIFYNKYIQRGQPDAGFLLFESESIKWPSYVEFNDLNAKLLTYSAQDRIYKVFELRNYNILYSISGEDVQDIKMSPGLMLLIYTIAGSHVPLKILSIADGSVVKSFNHLLHRRRKVVILELFNEKLLVKQENENLQILDVRTSELIEVSENEFVTPTGFYFLYESQLLLTFRDRTVAVWNSGGDLVTSYEDHLIWHPDSKSNIICLTNQNLIISYCKVHSNDRQEAEKAGSVNISNILTGKCLAKINAGNTHLLKECECMADGATQIAMSYILVAKMACSTSGLTKGPVVALKTRTNMCNWISMKFVPAPRKKILERVSWYIIGYCKLLYVSTLPHHRLCQASLKKLLLSPPSIFCIHHRGLFCHFSADM</sequence>
<evidence type="ECO:0000313" key="1">
    <source>
        <dbReference type="EMBL" id="KAK1399714.1"/>
    </source>
</evidence>
<protein>
    <submittedName>
        <fullName evidence="1">WD40/YVTN repeat-like-containing domain containing protein</fullName>
    </submittedName>
</protein>
<reference evidence="1" key="2">
    <citation type="submission" date="2023-05" db="EMBL/GenBank/DDBJ databases">
        <authorList>
            <person name="Schelkunov M.I."/>
        </authorList>
    </citation>
    <scope>NUCLEOTIDE SEQUENCE</scope>
    <source>
        <strain evidence="1">Hsosn_3</strain>
        <tissue evidence="1">Leaf</tissue>
    </source>
</reference>
<proteinExistence type="predicted"/>
<dbReference type="SUPFAM" id="SSF69322">
    <property type="entry name" value="Tricorn protease domain 2"/>
    <property type="match status" value="1"/>
</dbReference>
<accession>A0AAD8J903</accession>
<name>A0AAD8J903_9APIA</name>
<evidence type="ECO:0000313" key="2">
    <source>
        <dbReference type="Proteomes" id="UP001237642"/>
    </source>
</evidence>
<organism evidence="1 2">
    <name type="scientific">Heracleum sosnowskyi</name>
    <dbReference type="NCBI Taxonomy" id="360622"/>
    <lineage>
        <taxon>Eukaryota</taxon>
        <taxon>Viridiplantae</taxon>
        <taxon>Streptophyta</taxon>
        <taxon>Embryophyta</taxon>
        <taxon>Tracheophyta</taxon>
        <taxon>Spermatophyta</taxon>
        <taxon>Magnoliopsida</taxon>
        <taxon>eudicotyledons</taxon>
        <taxon>Gunneridae</taxon>
        <taxon>Pentapetalae</taxon>
        <taxon>asterids</taxon>
        <taxon>campanulids</taxon>
        <taxon>Apiales</taxon>
        <taxon>Apiaceae</taxon>
        <taxon>Apioideae</taxon>
        <taxon>apioid superclade</taxon>
        <taxon>Tordylieae</taxon>
        <taxon>Tordyliinae</taxon>
        <taxon>Heracleum</taxon>
    </lineage>
</organism>
<reference evidence="1" key="1">
    <citation type="submission" date="2023-02" db="EMBL/GenBank/DDBJ databases">
        <title>Genome of toxic invasive species Heracleum sosnowskyi carries increased number of genes despite the absence of recent whole-genome duplications.</title>
        <authorList>
            <person name="Schelkunov M."/>
            <person name="Shtratnikova V."/>
            <person name="Makarenko M."/>
            <person name="Klepikova A."/>
            <person name="Omelchenko D."/>
            <person name="Novikova G."/>
            <person name="Obukhova E."/>
            <person name="Bogdanov V."/>
            <person name="Penin A."/>
            <person name="Logacheva M."/>
        </authorList>
    </citation>
    <scope>NUCLEOTIDE SEQUENCE</scope>
    <source>
        <strain evidence="1">Hsosn_3</strain>
        <tissue evidence="1">Leaf</tissue>
    </source>
</reference>
<dbReference type="Pfam" id="PF25463">
    <property type="entry name" value="DUF7899"/>
    <property type="match status" value="1"/>
</dbReference>
<comment type="caution">
    <text evidence="1">The sequence shown here is derived from an EMBL/GenBank/DDBJ whole genome shotgun (WGS) entry which is preliminary data.</text>
</comment>
<dbReference type="EMBL" id="JAUIZM010000002">
    <property type="protein sequence ID" value="KAK1399714.1"/>
    <property type="molecule type" value="Genomic_DNA"/>
</dbReference>
<gene>
    <name evidence="1" type="ORF">POM88_009577</name>
</gene>